<evidence type="ECO:0000256" key="1">
    <source>
        <dbReference type="ARBA" id="ARBA00022536"/>
    </source>
</evidence>
<feature type="transmembrane region" description="Helical" evidence="3">
    <location>
        <begin position="79"/>
        <end position="102"/>
    </location>
</feature>
<dbReference type="PROSITE" id="PS01186">
    <property type="entry name" value="EGF_2"/>
    <property type="match status" value="1"/>
</dbReference>
<proteinExistence type="predicted"/>
<dbReference type="Pfam" id="PF12947">
    <property type="entry name" value="EGF_3"/>
    <property type="match status" value="1"/>
</dbReference>
<feature type="signal peptide" evidence="4">
    <location>
        <begin position="1"/>
        <end position="19"/>
    </location>
</feature>
<comment type="caution">
    <text evidence="6">The sequence shown here is derived from an EMBL/GenBank/DDBJ whole genome shotgun (WGS) entry which is preliminary data.</text>
</comment>
<keyword evidence="7" id="KW-1185">Reference proteome</keyword>
<keyword evidence="3" id="KW-0812">Transmembrane</keyword>
<keyword evidence="1" id="KW-0245">EGF-like domain</keyword>
<feature type="domain" description="EGF-like" evidence="5">
    <location>
        <begin position="45"/>
        <end position="58"/>
    </location>
</feature>
<dbReference type="EMBL" id="MU825895">
    <property type="protein sequence ID" value="KAJ7383738.1"/>
    <property type="molecule type" value="Genomic_DNA"/>
</dbReference>
<dbReference type="SUPFAM" id="SSF57196">
    <property type="entry name" value="EGF/Laminin"/>
    <property type="match status" value="1"/>
</dbReference>
<feature type="chain" id="PRO_5040806089" evidence="4">
    <location>
        <begin position="20"/>
        <end position="167"/>
    </location>
</feature>
<dbReference type="InterPro" id="IPR024731">
    <property type="entry name" value="NELL2-like_EGF"/>
</dbReference>
<evidence type="ECO:0000313" key="7">
    <source>
        <dbReference type="Proteomes" id="UP001163046"/>
    </source>
</evidence>
<evidence type="ECO:0000256" key="3">
    <source>
        <dbReference type="SAM" id="Phobius"/>
    </source>
</evidence>
<dbReference type="CDD" id="cd00054">
    <property type="entry name" value="EGF_CA"/>
    <property type="match status" value="1"/>
</dbReference>
<dbReference type="InterPro" id="IPR000742">
    <property type="entry name" value="EGF"/>
</dbReference>
<dbReference type="Gene3D" id="2.40.155.10">
    <property type="entry name" value="Green fluorescent protein"/>
    <property type="match status" value="1"/>
</dbReference>
<name>A0A9W9ZMS3_9CNID</name>
<evidence type="ECO:0000256" key="4">
    <source>
        <dbReference type="SAM" id="SignalP"/>
    </source>
</evidence>
<dbReference type="OrthoDB" id="2015116at2759"/>
<evidence type="ECO:0000259" key="5">
    <source>
        <dbReference type="PROSITE" id="PS01186"/>
    </source>
</evidence>
<evidence type="ECO:0000313" key="6">
    <source>
        <dbReference type="EMBL" id="KAJ7383738.1"/>
    </source>
</evidence>
<keyword evidence="2" id="KW-1015">Disulfide bond</keyword>
<organism evidence="6 7">
    <name type="scientific">Desmophyllum pertusum</name>
    <dbReference type="NCBI Taxonomy" id="174260"/>
    <lineage>
        <taxon>Eukaryota</taxon>
        <taxon>Metazoa</taxon>
        <taxon>Cnidaria</taxon>
        <taxon>Anthozoa</taxon>
        <taxon>Hexacorallia</taxon>
        <taxon>Scleractinia</taxon>
        <taxon>Caryophylliina</taxon>
        <taxon>Caryophylliidae</taxon>
        <taxon>Desmophyllum</taxon>
    </lineage>
</organism>
<keyword evidence="4" id="KW-0732">Signal</keyword>
<reference evidence="6" key="1">
    <citation type="submission" date="2023-01" db="EMBL/GenBank/DDBJ databases">
        <title>Genome assembly of the deep-sea coral Lophelia pertusa.</title>
        <authorList>
            <person name="Herrera S."/>
            <person name="Cordes E."/>
        </authorList>
    </citation>
    <scope>NUCLEOTIDE SEQUENCE</scope>
    <source>
        <strain evidence="6">USNM1676648</strain>
        <tissue evidence="6">Polyp</tissue>
    </source>
</reference>
<sequence length="167" mass="18720">MRYPRWLLLVVWNTLLTCGVFLNVRADVECHTNALCTKLNGSFVCQCQTGFFGDGYDCSVESSIPNTEEVSAMPAQQQVIIGSVVGAVALFLLAIAVLVYRLKWRKESKPMSRHASTVMGQIDLFMMEDQTDRALDCVSVRSSRFSIPSLHLSSLNVNWTRKEDSHL</sequence>
<evidence type="ECO:0000256" key="2">
    <source>
        <dbReference type="ARBA" id="ARBA00023157"/>
    </source>
</evidence>
<keyword evidence="3" id="KW-1133">Transmembrane helix</keyword>
<gene>
    <name evidence="6" type="primary">NID2_6</name>
    <name evidence="6" type="ORF">OS493_026269</name>
</gene>
<dbReference type="AlphaFoldDB" id="A0A9W9ZMS3"/>
<keyword evidence="3" id="KW-0472">Membrane</keyword>
<accession>A0A9W9ZMS3</accession>
<dbReference type="InterPro" id="IPR009017">
    <property type="entry name" value="GFP"/>
</dbReference>
<dbReference type="Proteomes" id="UP001163046">
    <property type="component" value="Unassembled WGS sequence"/>
</dbReference>
<protein>
    <submittedName>
        <fullName evidence="6">Nidogen-2</fullName>
    </submittedName>
</protein>